<gene>
    <name evidence="2" type="ordered locus">XALc_2277</name>
</gene>
<evidence type="ECO:0000313" key="2">
    <source>
        <dbReference type="EMBL" id="CBA16758.1"/>
    </source>
</evidence>
<evidence type="ECO:0000256" key="1">
    <source>
        <dbReference type="SAM" id="Phobius"/>
    </source>
</evidence>
<keyword evidence="1" id="KW-0812">Transmembrane</keyword>
<evidence type="ECO:0000313" key="3">
    <source>
        <dbReference type="Proteomes" id="UP000001890"/>
    </source>
</evidence>
<feature type="transmembrane region" description="Helical" evidence="1">
    <location>
        <begin position="75"/>
        <end position="99"/>
    </location>
</feature>
<protein>
    <submittedName>
        <fullName evidence="2">Uncharacterized protein</fullName>
    </submittedName>
</protein>
<feature type="transmembrane region" description="Helical" evidence="1">
    <location>
        <begin position="105"/>
        <end position="126"/>
    </location>
</feature>
<sequence>MIMGGFGWEIIFFLANVLIVAASIVVIPISLFFGNLRKVVRFFFISYGLSCVGDFGMLVRTCFHVFSYGWKAKDIIYYFYFTIESVLFFLTIVEILFIFRGRAFLSRYYFILFIFLAVIPWSLVFFTSPRFH</sequence>
<reference evidence="2 3" key="1">
    <citation type="journal article" date="2009" name="BMC Genomics">
        <title>The complete genome sequence of Xanthomonas albilineans provides new insights into the reductive genome evolution of the xylem-limited Xanthomonadaceae.</title>
        <authorList>
            <person name="Pieretti I."/>
            <person name="Royer M."/>
            <person name="Barbe V."/>
            <person name="Carrere S."/>
            <person name="Koebnik R."/>
            <person name="Cociancich S."/>
            <person name="Couloux A."/>
            <person name="Darrasse A."/>
            <person name="Gouzy J."/>
            <person name="Jacques M.A."/>
            <person name="Lauber E."/>
            <person name="Manceau C."/>
            <person name="Mangenot S."/>
            <person name="Poussier S."/>
            <person name="Segurens B."/>
            <person name="Szurek B."/>
            <person name="Verdier V."/>
            <person name="Arlat M."/>
            <person name="Rott P."/>
        </authorList>
    </citation>
    <scope>NUCLEOTIDE SEQUENCE [LARGE SCALE GENOMIC DNA]</scope>
    <source>
        <strain evidence="3">GPE PC73 / CFBP 7063</strain>
    </source>
</reference>
<feature type="transmembrane region" description="Helical" evidence="1">
    <location>
        <begin position="12"/>
        <end position="33"/>
    </location>
</feature>
<organism evidence="2 3">
    <name type="scientific">Xanthomonas albilineans (strain GPE PC73 / CFBP 7063)</name>
    <dbReference type="NCBI Taxonomy" id="380358"/>
    <lineage>
        <taxon>Bacteria</taxon>
        <taxon>Pseudomonadati</taxon>
        <taxon>Pseudomonadota</taxon>
        <taxon>Gammaproteobacteria</taxon>
        <taxon>Lysobacterales</taxon>
        <taxon>Lysobacteraceae</taxon>
        <taxon>Xanthomonas</taxon>
    </lineage>
</organism>
<keyword evidence="1" id="KW-0472">Membrane</keyword>
<accession>D2UF12</accession>
<keyword evidence="3" id="KW-1185">Reference proteome</keyword>
<dbReference type="AlphaFoldDB" id="D2UF12"/>
<name>D2UF12_XANAP</name>
<dbReference type="EMBL" id="FP565176">
    <property type="protein sequence ID" value="CBA16758.1"/>
    <property type="molecule type" value="Genomic_DNA"/>
</dbReference>
<dbReference type="Proteomes" id="UP000001890">
    <property type="component" value="Chromosome"/>
</dbReference>
<proteinExistence type="predicted"/>
<keyword evidence="1" id="KW-1133">Transmembrane helix</keyword>
<dbReference type="KEGG" id="xal:XALC_2277"/>
<feature type="transmembrane region" description="Helical" evidence="1">
    <location>
        <begin position="39"/>
        <end position="63"/>
    </location>
</feature>